<dbReference type="InterPro" id="IPR005790">
    <property type="entry name" value="DNA_polIII_delta"/>
</dbReference>
<dbReference type="Proteomes" id="UP000713880">
    <property type="component" value="Unassembled WGS sequence"/>
</dbReference>
<dbReference type="SUPFAM" id="SSF52540">
    <property type="entry name" value="P-loop containing nucleoside triphosphate hydrolases"/>
    <property type="match status" value="1"/>
</dbReference>
<evidence type="ECO:0000256" key="7">
    <source>
        <dbReference type="ARBA" id="ARBA00034754"/>
    </source>
</evidence>
<keyword evidence="3 11" id="KW-0808">Transferase</keyword>
<reference evidence="11" key="1">
    <citation type="submission" date="2020-08" db="EMBL/GenBank/DDBJ databases">
        <authorList>
            <person name="Cejkova D."/>
            <person name="Kubasova T."/>
            <person name="Jahodarova E."/>
            <person name="Rychlik I."/>
        </authorList>
    </citation>
    <scope>NUCLEOTIDE SEQUENCE</scope>
    <source>
        <strain evidence="11">An420c</strain>
    </source>
</reference>
<dbReference type="InterPro" id="IPR010372">
    <property type="entry name" value="DNA_pol3_delta_N"/>
</dbReference>
<dbReference type="EMBL" id="JACJLV010000026">
    <property type="protein sequence ID" value="MBM6827163.1"/>
    <property type="molecule type" value="Genomic_DNA"/>
</dbReference>
<dbReference type="GO" id="GO:0006261">
    <property type="term" value="P:DNA-templated DNA replication"/>
    <property type="evidence" value="ECO:0007669"/>
    <property type="project" value="TreeGrafter"/>
</dbReference>
<comment type="caution">
    <text evidence="11">The sequence shown here is derived from an EMBL/GenBank/DDBJ whole genome shotgun (WGS) entry which is preliminary data.</text>
</comment>
<dbReference type="EC" id="2.7.7.7" evidence="1"/>
<keyword evidence="4 11" id="KW-0548">Nucleotidyltransferase</keyword>
<dbReference type="GO" id="GO:0009360">
    <property type="term" value="C:DNA polymerase III complex"/>
    <property type="evidence" value="ECO:0007669"/>
    <property type="project" value="InterPro"/>
</dbReference>
<dbReference type="NCBIfam" id="TIGR01128">
    <property type="entry name" value="holA"/>
    <property type="match status" value="1"/>
</dbReference>
<keyword evidence="6" id="KW-0239">DNA-directed DNA polymerase</keyword>
<evidence type="ECO:0000256" key="2">
    <source>
        <dbReference type="ARBA" id="ARBA00017703"/>
    </source>
</evidence>
<name>A0A938X4Z4_9CLOT</name>
<gene>
    <name evidence="11" type="primary">holA</name>
    <name evidence="11" type="ORF">H6A13_08675</name>
</gene>
<dbReference type="Gene3D" id="1.10.8.60">
    <property type="match status" value="1"/>
</dbReference>
<proteinExistence type="inferred from homology"/>
<organism evidence="11 12">
    <name type="scientific">Mordavella massiliensis</name>
    <dbReference type="NCBI Taxonomy" id="1871024"/>
    <lineage>
        <taxon>Bacteria</taxon>
        <taxon>Bacillati</taxon>
        <taxon>Bacillota</taxon>
        <taxon>Clostridia</taxon>
        <taxon>Eubacteriales</taxon>
        <taxon>Clostridiaceae</taxon>
        <taxon>Mordavella</taxon>
    </lineage>
</organism>
<dbReference type="Gene3D" id="1.20.272.10">
    <property type="match status" value="1"/>
</dbReference>
<dbReference type="AlphaFoldDB" id="A0A938X4Z4"/>
<evidence type="ECO:0000256" key="1">
    <source>
        <dbReference type="ARBA" id="ARBA00012417"/>
    </source>
</evidence>
<protein>
    <recommendedName>
        <fullName evidence="2">DNA polymerase III subunit delta</fullName>
        <ecNumber evidence="1">2.7.7.7</ecNumber>
    </recommendedName>
</protein>
<dbReference type="SUPFAM" id="SSF48019">
    <property type="entry name" value="post-AAA+ oligomerization domain-like"/>
    <property type="match status" value="1"/>
</dbReference>
<keyword evidence="5" id="KW-0235">DNA replication</keyword>
<dbReference type="Pfam" id="PF21694">
    <property type="entry name" value="DNA_pol3_delta_C"/>
    <property type="match status" value="1"/>
</dbReference>
<dbReference type="InterPro" id="IPR008921">
    <property type="entry name" value="DNA_pol3_clamp-load_cplx_C"/>
</dbReference>
<dbReference type="InterPro" id="IPR027417">
    <property type="entry name" value="P-loop_NTPase"/>
</dbReference>
<dbReference type="PANTHER" id="PTHR34388:SF1">
    <property type="entry name" value="DNA POLYMERASE III SUBUNIT DELTA"/>
    <property type="match status" value="1"/>
</dbReference>
<feature type="domain" description="DNA polymerase III delta N-terminal" evidence="9">
    <location>
        <begin position="17"/>
        <end position="128"/>
    </location>
</feature>
<evidence type="ECO:0000313" key="12">
    <source>
        <dbReference type="Proteomes" id="UP000713880"/>
    </source>
</evidence>
<dbReference type="GO" id="GO:0003887">
    <property type="term" value="F:DNA-directed DNA polymerase activity"/>
    <property type="evidence" value="ECO:0007669"/>
    <property type="project" value="UniProtKB-KW"/>
</dbReference>
<comment type="catalytic activity">
    <reaction evidence="8">
        <text>DNA(n) + a 2'-deoxyribonucleoside 5'-triphosphate = DNA(n+1) + diphosphate</text>
        <dbReference type="Rhea" id="RHEA:22508"/>
        <dbReference type="Rhea" id="RHEA-COMP:17339"/>
        <dbReference type="Rhea" id="RHEA-COMP:17340"/>
        <dbReference type="ChEBI" id="CHEBI:33019"/>
        <dbReference type="ChEBI" id="CHEBI:61560"/>
        <dbReference type="ChEBI" id="CHEBI:173112"/>
        <dbReference type="EC" id="2.7.7.7"/>
    </reaction>
</comment>
<feature type="domain" description="DNA polymerase III delta subunit-like C-terminal" evidence="10">
    <location>
        <begin position="204"/>
        <end position="322"/>
    </location>
</feature>
<dbReference type="Gene3D" id="3.40.50.300">
    <property type="entry name" value="P-loop containing nucleotide triphosphate hydrolases"/>
    <property type="match status" value="1"/>
</dbReference>
<keyword evidence="12" id="KW-1185">Reference proteome</keyword>
<dbReference type="InterPro" id="IPR048466">
    <property type="entry name" value="DNA_pol3_delta-like_C"/>
</dbReference>
<dbReference type="PANTHER" id="PTHR34388">
    <property type="entry name" value="DNA POLYMERASE III SUBUNIT DELTA"/>
    <property type="match status" value="1"/>
</dbReference>
<dbReference type="RefSeq" id="WP_204909201.1">
    <property type="nucleotide sequence ID" value="NZ_JACJLV010000026.1"/>
</dbReference>
<evidence type="ECO:0000259" key="9">
    <source>
        <dbReference type="Pfam" id="PF06144"/>
    </source>
</evidence>
<dbReference type="GO" id="GO:0003677">
    <property type="term" value="F:DNA binding"/>
    <property type="evidence" value="ECO:0007669"/>
    <property type="project" value="InterPro"/>
</dbReference>
<dbReference type="Pfam" id="PF06144">
    <property type="entry name" value="DNA_pol3_delta"/>
    <property type="match status" value="1"/>
</dbReference>
<reference evidence="11" key="2">
    <citation type="journal article" date="2021" name="Sci. Rep.">
        <title>The distribution of antibiotic resistance genes in chicken gut microbiota commensals.</title>
        <authorList>
            <person name="Juricova H."/>
            <person name="Matiasovicova J."/>
            <person name="Kubasova T."/>
            <person name="Cejkova D."/>
            <person name="Rychlik I."/>
        </authorList>
    </citation>
    <scope>NUCLEOTIDE SEQUENCE</scope>
    <source>
        <strain evidence="11">An420c</strain>
    </source>
</reference>
<evidence type="ECO:0000259" key="10">
    <source>
        <dbReference type="Pfam" id="PF21694"/>
    </source>
</evidence>
<sequence length="326" mass="37488">MKSINEDIKSGTFKQAYLLYGEEAYLKKQYKDKITEAMFPDGDRMNYTYYEGKGINPGELIDLAETMPFFAERRLIVVENSGFFKTASPELADYVKNMPETACFLFVEQEVDKRGRLYKAVKEKGRVAELGIQDEKTLLYWIAGNMKREGKKIRESSARYLISRVGTDMENLEQEMEKLFSYTLGREEITPQDIDAICTGHITNQIFAMVDAVAARQQRKALDLYYDLLALKEPPMRILYLVTRQFKLLLEVGDMVRRGYDKSRIAGEAKLHPFVAGKCMQQCRAFSEKDLRGILEEAADIEEKVKTGRLMDRMGVELFIVKNSGM</sequence>
<accession>A0A938X4Z4</accession>
<evidence type="ECO:0000313" key="11">
    <source>
        <dbReference type="EMBL" id="MBM6827163.1"/>
    </source>
</evidence>
<evidence type="ECO:0000256" key="3">
    <source>
        <dbReference type="ARBA" id="ARBA00022679"/>
    </source>
</evidence>
<evidence type="ECO:0000256" key="8">
    <source>
        <dbReference type="ARBA" id="ARBA00049244"/>
    </source>
</evidence>
<evidence type="ECO:0000256" key="4">
    <source>
        <dbReference type="ARBA" id="ARBA00022695"/>
    </source>
</evidence>
<comment type="similarity">
    <text evidence="7">Belongs to the DNA polymerase HolA subunit family.</text>
</comment>
<evidence type="ECO:0000256" key="6">
    <source>
        <dbReference type="ARBA" id="ARBA00022932"/>
    </source>
</evidence>
<evidence type="ECO:0000256" key="5">
    <source>
        <dbReference type="ARBA" id="ARBA00022705"/>
    </source>
</evidence>